<sequence length="47" mass="5320">MMSRKLSEEQGKISDKLARQIEQTFSKPVFWLDAGAADDSMQFDLLG</sequence>
<evidence type="ECO:0000313" key="2">
    <source>
        <dbReference type="Proteomes" id="UP000032266"/>
    </source>
</evidence>
<proteinExistence type="predicted"/>
<gene>
    <name evidence="1" type="ORF">YC6258_03809</name>
</gene>
<dbReference type="AlphaFoldDB" id="A0A0C5V903"/>
<name>A0A0C5V903_9GAMM</name>
<dbReference type="KEGG" id="gsn:YC6258_03809"/>
<dbReference type="STRING" id="1445510.YC6258_03809"/>
<protein>
    <submittedName>
        <fullName evidence="1">Uncharacterized protein</fullName>
    </submittedName>
</protein>
<accession>A0A0C5V903</accession>
<evidence type="ECO:0000313" key="1">
    <source>
        <dbReference type="EMBL" id="AJQ95845.1"/>
    </source>
</evidence>
<dbReference type="HOGENOM" id="CLU_3168663_0_0_6"/>
<dbReference type="EMBL" id="CP007142">
    <property type="protein sequence ID" value="AJQ95845.1"/>
    <property type="molecule type" value="Genomic_DNA"/>
</dbReference>
<dbReference type="Proteomes" id="UP000032266">
    <property type="component" value="Chromosome"/>
</dbReference>
<reference evidence="1 2" key="1">
    <citation type="submission" date="2014-01" db="EMBL/GenBank/DDBJ databases">
        <title>Full genme sequencing of cellulolytic bacterium Gynuella sunshinyii YC6258T gen. nov., sp. nov.</title>
        <authorList>
            <person name="Khan H."/>
            <person name="Chung E.J."/>
            <person name="Chung Y.R."/>
        </authorList>
    </citation>
    <scope>NUCLEOTIDE SEQUENCE [LARGE SCALE GENOMIC DNA]</scope>
    <source>
        <strain evidence="1 2">YC6258</strain>
    </source>
</reference>
<organism evidence="1 2">
    <name type="scientific">Gynuella sunshinyii YC6258</name>
    <dbReference type="NCBI Taxonomy" id="1445510"/>
    <lineage>
        <taxon>Bacteria</taxon>
        <taxon>Pseudomonadati</taxon>
        <taxon>Pseudomonadota</taxon>
        <taxon>Gammaproteobacteria</taxon>
        <taxon>Oceanospirillales</taxon>
        <taxon>Saccharospirillaceae</taxon>
        <taxon>Gynuella</taxon>
    </lineage>
</organism>
<keyword evidence="2" id="KW-1185">Reference proteome</keyword>